<evidence type="ECO:0000313" key="1">
    <source>
        <dbReference type="EMBL" id="KOA20072.1"/>
    </source>
</evidence>
<sequence>MSEESPKKILHLEENSPLSEDILDNILGGVATWSGKWVISAYSTCHEFTAKDGLDGEMTRSKYCCFCSYKGYDGILMVCNNPKNN</sequence>
<gene>
    <name evidence="1" type="ORF">CLHOM_15020</name>
</gene>
<dbReference type="STRING" id="36844.SAMN04488501_12022"/>
<reference evidence="2" key="1">
    <citation type="submission" date="2015-08" db="EMBL/GenBank/DDBJ databases">
        <title>Genome sequence of the strict anaerobe Clostridium homopropionicum LuHBu1 (DSM 5847T).</title>
        <authorList>
            <person name="Poehlein A."/>
            <person name="Beck M."/>
            <person name="Schiel-Bengelsdorf B."/>
            <person name="Bengelsdorf F.R."/>
            <person name="Daniel R."/>
            <person name="Duerre P."/>
        </authorList>
    </citation>
    <scope>NUCLEOTIDE SEQUENCE [LARGE SCALE GENOMIC DNA]</scope>
    <source>
        <strain evidence="2">DSM 5847</strain>
    </source>
</reference>
<accession>A0A0L6ZAT5</accession>
<evidence type="ECO:0000313" key="2">
    <source>
        <dbReference type="Proteomes" id="UP000037043"/>
    </source>
</evidence>
<dbReference type="AlphaFoldDB" id="A0A0L6ZAT5"/>
<proteinExistence type="predicted"/>
<dbReference type="EMBL" id="LHUR01000020">
    <property type="protein sequence ID" value="KOA20072.1"/>
    <property type="molecule type" value="Genomic_DNA"/>
</dbReference>
<dbReference type="PATRIC" id="fig|1121318.3.peg.1510"/>
<organism evidence="1 2">
    <name type="scientific">Clostridium homopropionicum DSM 5847</name>
    <dbReference type="NCBI Taxonomy" id="1121318"/>
    <lineage>
        <taxon>Bacteria</taxon>
        <taxon>Bacillati</taxon>
        <taxon>Bacillota</taxon>
        <taxon>Clostridia</taxon>
        <taxon>Eubacteriales</taxon>
        <taxon>Clostridiaceae</taxon>
        <taxon>Clostridium</taxon>
    </lineage>
</organism>
<dbReference type="RefSeq" id="WP_052221067.1">
    <property type="nucleotide sequence ID" value="NZ_LHUR01000020.1"/>
</dbReference>
<dbReference type="Proteomes" id="UP000037043">
    <property type="component" value="Unassembled WGS sequence"/>
</dbReference>
<keyword evidence="2" id="KW-1185">Reference proteome</keyword>
<comment type="caution">
    <text evidence="1">The sequence shown here is derived from an EMBL/GenBank/DDBJ whole genome shotgun (WGS) entry which is preliminary data.</text>
</comment>
<name>A0A0L6ZAT5_9CLOT</name>
<protein>
    <submittedName>
        <fullName evidence="1">Uncharacterized protein</fullName>
    </submittedName>
</protein>